<name>A0A381PH69_9ZZZZ</name>
<feature type="transmembrane region" description="Helical" evidence="5">
    <location>
        <begin position="12"/>
        <end position="36"/>
    </location>
</feature>
<comment type="subcellular location">
    <subcellularLocation>
        <location evidence="1">Membrane</location>
        <topology evidence="1">Multi-pass membrane protein</topology>
    </subcellularLocation>
</comment>
<keyword evidence="3 5" id="KW-1133">Transmembrane helix</keyword>
<feature type="transmembrane region" description="Helical" evidence="5">
    <location>
        <begin position="212"/>
        <end position="230"/>
    </location>
</feature>
<keyword evidence="2 5" id="KW-0812">Transmembrane</keyword>
<dbReference type="InterPro" id="IPR005496">
    <property type="entry name" value="Integral_membrane_TerC"/>
</dbReference>
<organism evidence="6">
    <name type="scientific">marine metagenome</name>
    <dbReference type="NCBI Taxonomy" id="408172"/>
    <lineage>
        <taxon>unclassified sequences</taxon>
        <taxon>metagenomes</taxon>
        <taxon>ecological metagenomes</taxon>
    </lineage>
</organism>
<accession>A0A381PH69</accession>
<reference evidence="6" key="1">
    <citation type="submission" date="2018-05" db="EMBL/GenBank/DDBJ databases">
        <authorList>
            <person name="Lanie J.A."/>
            <person name="Ng W.-L."/>
            <person name="Kazmierczak K.M."/>
            <person name="Andrzejewski T.M."/>
            <person name="Davidsen T.M."/>
            <person name="Wayne K.J."/>
            <person name="Tettelin H."/>
            <person name="Glass J.I."/>
            <person name="Rusch D."/>
            <person name="Podicherti R."/>
            <person name="Tsui H.-C.T."/>
            <person name="Winkler M.E."/>
        </authorList>
    </citation>
    <scope>NUCLEOTIDE SEQUENCE</scope>
</reference>
<dbReference type="EMBL" id="UINC01000983">
    <property type="protein sequence ID" value="SUZ66356.1"/>
    <property type="molecule type" value="Genomic_DNA"/>
</dbReference>
<evidence type="ECO:0000256" key="1">
    <source>
        <dbReference type="ARBA" id="ARBA00004141"/>
    </source>
</evidence>
<dbReference type="GO" id="GO:0016020">
    <property type="term" value="C:membrane"/>
    <property type="evidence" value="ECO:0007669"/>
    <property type="project" value="UniProtKB-SubCell"/>
</dbReference>
<feature type="transmembrane region" description="Helical" evidence="5">
    <location>
        <begin position="122"/>
        <end position="147"/>
    </location>
</feature>
<feature type="transmembrane region" description="Helical" evidence="5">
    <location>
        <begin position="83"/>
        <end position="101"/>
    </location>
</feature>
<keyword evidence="4 5" id="KW-0472">Membrane</keyword>
<dbReference type="PANTHER" id="PTHR30238:SF4">
    <property type="entry name" value="SLL1022 PROTEIN"/>
    <property type="match status" value="1"/>
</dbReference>
<gene>
    <name evidence="6" type="ORF">METZ01_LOCUS19210</name>
</gene>
<dbReference type="AlphaFoldDB" id="A0A381PH69"/>
<dbReference type="PANTHER" id="PTHR30238">
    <property type="entry name" value="MEMBRANE BOUND PREDICTED REDOX MODULATOR"/>
    <property type="match status" value="1"/>
</dbReference>
<proteinExistence type="predicted"/>
<dbReference type="Pfam" id="PF03741">
    <property type="entry name" value="TerC"/>
    <property type="match status" value="1"/>
</dbReference>
<evidence type="ECO:0008006" key="7">
    <source>
        <dbReference type="Google" id="ProtNLM"/>
    </source>
</evidence>
<evidence type="ECO:0000256" key="4">
    <source>
        <dbReference type="ARBA" id="ARBA00023136"/>
    </source>
</evidence>
<feature type="transmembrane region" description="Helical" evidence="5">
    <location>
        <begin position="187"/>
        <end position="206"/>
    </location>
</feature>
<evidence type="ECO:0000256" key="2">
    <source>
        <dbReference type="ARBA" id="ARBA00022692"/>
    </source>
</evidence>
<protein>
    <recommendedName>
        <fullName evidence="7">TerC family protein</fullName>
    </recommendedName>
</protein>
<evidence type="ECO:0000256" key="5">
    <source>
        <dbReference type="SAM" id="Phobius"/>
    </source>
</evidence>
<evidence type="ECO:0000313" key="6">
    <source>
        <dbReference type="EMBL" id="SUZ66356.1"/>
    </source>
</evidence>
<feature type="transmembrane region" description="Helical" evidence="5">
    <location>
        <begin position="153"/>
        <end position="175"/>
    </location>
</feature>
<sequence>MELLLSPEIWGAFIMLTMLEIVLGIDNIIFITVLTDRLPEHQQARGRYLGLALAMGLRILLLLSIAWIMSLTATVYEAFGQDFSIRDFILLGGGVFLIFKATREIHNALEVEDEYDQGAGSASFFAVLIQIALIDVVFSLDSVITAIGLVQEIPIMIAAIVSAVLVMMLAANAVAEFVAAHPSIKMLALGFLVLIGFTLTVEGWGLHVPKEYLYSAMTFAFVVEILNIRASKRKPLRLRKMQLGDLMLVRKPA</sequence>
<evidence type="ECO:0000256" key="3">
    <source>
        <dbReference type="ARBA" id="ARBA00022989"/>
    </source>
</evidence>
<feature type="transmembrane region" description="Helical" evidence="5">
    <location>
        <begin position="48"/>
        <end position="71"/>
    </location>
</feature>